<dbReference type="Proteomes" id="UP001238467">
    <property type="component" value="Unassembled WGS sequence"/>
</dbReference>
<comment type="caution">
    <text evidence="2">The sequence shown here is derived from an EMBL/GenBank/DDBJ whole genome shotgun (WGS) entry which is preliminary data.</text>
</comment>
<accession>A0ABU0DBT0</accession>
<proteinExistence type="predicted"/>
<evidence type="ECO:0000313" key="3">
    <source>
        <dbReference type="Proteomes" id="UP001238467"/>
    </source>
</evidence>
<dbReference type="SUPFAM" id="SSF53328">
    <property type="entry name" value="Formyltransferase"/>
    <property type="match status" value="1"/>
</dbReference>
<evidence type="ECO:0000259" key="1">
    <source>
        <dbReference type="Pfam" id="PF00551"/>
    </source>
</evidence>
<dbReference type="PANTHER" id="PTHR11138">
    <property type="entry name" value="METHIONYL-TRNA FORMYLTRANSFERASE"/>
    <property type="match status" value="1"/>
</dbReference>
<organism evidence="2 3">
    <name type="scientific">Ancylobacter vacuolatus</name>
    <dbReference type="NCBI Taxonomy" id="223389"/>
    <lineage>
        <taxon>Bacteria</taxon>
        <taxon>Pseudomonadati</taxon>
        <taxon>Pseudomonadota</taxon>
        <taxon>Alphaproteobacteria</taxon>
        <taxon>Hyphomicrobiales</taxon>
        <taxon>Xanthobacteraceae</taxon>
        <taxon>Ancylobacter</taxon>
    </lineage>
</organism>
<dbReference type="EMBL" id="JAUSUH010000001">
    <property type="protein sequence ID" value="MDQ0345808.1"/>
    <property type="molecule type" value="Genomic_DNA"/>
</dbReference>
<evidence type="ECO:0000313" key="2">
    <source>
        <dbReference type="EMBL" id="MDQ0345808.1"/>
    </source>
</evidence>
<keyword evidence="3" id="KW-1185">Reference proteome</keyword>
<dbReference type="RefSeq" id="WP_307056708.1">
    <property type="nucleotide sequence ID" value="NZ_JAUSUH010000001.1"/>
</dbReference>
<feature type="domain" description="Formyl transferase N-terminal" evidence="1">
    <location>
        <begin position="41"/>
        <end position="127"/>
    </location>
</feature>
<protein>
    <submittedName>
        <fullName evidence="2">Methionyl-tRNA formyltransferase</fullName>
    </submittedName>
</protein>
<dbReference type="InterPro" id="IPR002376">
    <property type="entry name" value="Formyl_transf_N"/>
</dbReference>
<name>A0ABU0DBT0_9HYPH</name>
<dbReference type="PANTHER" id="PTHR11138:SF5">
    <property type="entry name" value="METHIONYL-TRNA FORMYLTRANSFERASE, MITOCHONDRIAL"/>
    <property type="match status" value="1"/>
</dbReference>
<dbReference type="InterPro" id="IPR036477">
    <property type="entry name" value="Formyl_transf_N_sf"/>
</dbReference>
<dbReference type="Pfam" id="PF00551">
    <property type="entry name" value="Formyl_trans_N"/>
    <property type="match status" value="1"/>
</dbReference>
<gene>
    <name evidence="2" type="ORF">J2S76_000209</name>
</gene>
<reference evidence="2 3" key="1">
    <citation type="submission" date="2023-07" db="EMBL/GenBank/DDBJ databases">
        <title>Genomic Encyclopedia of Type Strains, Phase IV (KMG-IV): sequencing the most valuable type-strain genomes for metagenomic binning, comparative biology and taxonomic classification.</title>
        <authorList>
            <person name="Goeker M."/>
        </authorList>
    </citation>
    <scope>NUCLEOTIDE SEQUENCE [LARGE SCALE GENOMIC DNA]</scope>
    <source>
        <strain evidence="2 3">DSM 1277</strain>
    </source>
</reference>
<dbReference type="Gene3D" id="3.40.50.12230">
    <property type="match status" value="1"/>
</dbReference>
<sequence>MTNVLFLGYNKEKTRLIELLSERGLSVSWFDQPVSDISMYDAVISFGYRFILTADVLAKARRPVLNLHISYLPWNRGAHPLFWAAYDATPVGVSIHEIDSGIDTGPICFQREVRIDPDVETFSSGYRKLINEIEDLFEENLDEIICGSYTPLPQSGPGSFKRVRDLPGQFSWNELIEPAVKRLRCHQNKMETARTWDGAEKT</sequence>